<dbReference type="FunCoup" id="A9SDN3">
    <property type="interactions" value="272"/>
</dbReference>
<dbReference type="KEGG" id="ppp:112294004"/>
<dbReference type="OMA" id="IAQHFFT"/>
<dbReference type="PANTHER" id="PTHR43832:SF1">
    <property type="entry name" value="S-ADENOSYL-L-METHIONINE-DEPENDENT METHYLTRANSFERASES SUPERFAMILY PROTEIN"/>
    <property type="match status" value="1"/>
</dbReference>
<evidence type="ECO:0008006" key="5">
    <source>
        <dbReference type="Google" id="ProtNLM"/>
    </source>
</evidence>
<dbReference type="OrthoDB" id="506498at2759"/>
<protein>
    <recommendedName>
        <fullName evidence="5">Coclaurine N-methyltransferase</fullName>
    </recommendedName>
</protein>
<dbReference type="Pfam" id="PF02353">
    <property type="entry name" value="CMAS"/>
    <property type="match status" value="1"/>
</dbReference>
<dbReference type="HOGENOM" id="CLU_045794_0_0_1"/>
<dbReference type="STRING" id="3218.A9SDN3"/>
<dbReference type="CDD" id="cd02440">
    <property type="entry name" value="AdoMet_MTases"/>
    <property type="match status" value="1"/>
</dbReference>
<dbReference type="SUPFAM" id="SSF53335">
    <property type="entry name" value="S-adenosyl-L-methionine-dependent methyltransferases"/>
    <property type="match status" value="1"/>
</dbReference>
<dbReference type="EnsemblPlants" id="Pp3c17_22760V3.1">
    <property type="protein sequence ID" value="Pp3c17_22760V3.1"/>
    <property type="gene ID" value="Pp3c17_22760"/>
</dbReference>
<keyword evidence="4" id="KW-1185">Reference proteome</keyword>
<reference evidence="3" key="3">
    <citation type="submission" date="2020-12" db="UniProtKB">
        <authorList>
            <consortium name="EnsemblPlants"/>
        </authorList>
    </citation>
    <scope>IDENTIFICATION</scope>
</reference>
<comment type="similarity">
    <text evidence="1">Belongs to the CFA/CMAS family.</text>
</comment>
<dbReference type="InterPro" id="IPR003333">
    <property type="entry name" value="CMAS"/>
</dbReference>
<gene>
    <name evidence="3" type="primary">LOC112294004</name>
    <name evidence="2" type="ORF">PHYPA_022502</name>
</gene>
<sequence length="355" mass="40910">MASLIKAGRDATLKVSMSALQMNVIPDMVLRFGVRKLLEGRLSEITKSTLEAQMQELLSFVQSLKQMPIAVHMEDANTQHYEVPTEFYHLVLGKRLKYSSAYFPKKDSTLDEAEESMFALYAERAQLQDGQSVLDVGCGWGSLSMYIAEKFPNSNVTGVSNSETQRAFITEECRKRGLSNVTIITCDMNVFNIDKSFDRILSIEMFEHMKNYEKLLKKISSWLKPDGLLFIHIFVHKSIPYHFEDKGEDDWMSRNFFTGGTMPSSSLLLYFQDDVSIVNQWFVNGTHYARTSEAWLLKMDAQVKVIRPIFEKTYGEGEATKWIANWRTFFIAVAEMFAFRNGEEWGVCHYLFKKK</sequence>
<dbReference type="FunFam" id="3.40.50.150:FF:000554">
    <property type="entry name" value="Cation-transporting ATPase"/>
    <property type="match status" value="1"/>
</dbReference>
<dbReference type="eggNOG" id="ENOG502QQW3">
    <property type="taxonomic scope" value="Eukaryota"/>
</dbReference>
<dbReference type="Gramene" id="Pp3c17_22760V3.2">
    <property type="protein sequence ID" value="Pp3c17_22760V3.2"/>
    <property type="gene ID" value="Pp3c17_22760"/>
</dbReference>
<evidence type="ECO:0000313" key="4">
    <source>
        <dbReference type="Proteomes" id="UP000006727"/>
    </source>
</evidence>
<dbReference type="GeneID" id="112294004"/>
<evidence type="ECO:0000256" key="1">
    <source>
        <dbReference type="ARBA" id="ARBA00010815"/>
    </source>
</evidence>
<dbReference type="Gramene" id="Pp3c17_22760V3.1">
    <property type="protein sequence ID" value="Pp3c17_22760V3.1"/>
    <property type="gene ID" value="Pp3c17_22760"/>
</dbReference>
<dbReference type="GO" id="GO:0008610">
    <property type="term" value="P:lipid biosynthetic process"/>
    <property type="evidence" value="ECO:0007669"/>
    <property type="project" value="InterPro"/>
</dbReference>
<proteinExistence type="inferred from homology"/>
<accession>A9SDN3</accession>
<dbReference type="PaxDb" id="3218-PP1S68_167V6.1"/>
<dbReference type="Proteomes" id="UP000006727">
    <property type="component" value="Chromosome 17"/>
</dbReference>
<dbReference type="EMBL" id="ABEU02000017">
    <property type="protein sequence ID" value="PNR36651.1"/>
    <property type="molecule type" value="Genomic_DNA"/>
</dbReference>
<dbReference type="RefSeq" id="XP_024399838.1">
    <property type="nucleotide sequence ID" value="XM_024544070.2"/>
</dbReference>
<reference evidence="2 4" key="2">
    <citation type="journal article" date="2018" name="Plant J.">
        <title>The Physcomitrella patens chromosome-scale assembly reveals moss genome structure and evolution.</title>
        <authorList>
            <person name="Lang D."/>
            <person name="Ullrich K.K."/>
            <person name="Murat F."/>
            <person name="Fuchs J."/>
            <person name="Jenkins J."/>
            <person name="Haas F.B."/>
            <person name="Piednoel M."/>
            <person name="Gundlach H."/>
            <person name="Van Bel M."/>
            <person name="Meyberg R."/>
            <person name="Vives C."/>
            <person name="Morata J."/>
            <person name="Symeonidi A."/>
            <person name="Hiss M."/>
            <person name="Muchero W."/>
            <person name="Kamisugi Y."/>
            <person name="Saleh O."/>
            <person name="Blanc G."/>
            <person name="Decker E.L."/>
            <person name="van Gessel N."/>
            <person name="Grimwood J."/>
            <person name="Hayes R.D."/>
            <person name="Graham S.W."/>
            <person name="Gunter L.E."/>
            <person name="McDaniel S.F."/>
            <person name="Hoernstein S.N.W."/>
            <person name="Larsson A."/>
            <person name="Li F.W."/>
            <person name="Perroud P.F."/>
            <person name="Phillips J."/>
            <person name="Ranjan P."/>
            <person name="Rokshar D.S."/>
            <person name="Rothfels C.J."/>
            <person name="Schneider L."/>
            <person name="Shu S."/>
            <person name="Stevenson D.W."/>
            <person name="Thummler F."/>
            <person name="Tillich M."/>
            <person name="Villarreal Aguilar J.C."/>
            <person name="Widiez T."/>
            <person name="Wong G.K."/>
            <person name="Wymore A."/>
            <person name="Zhang Y."/>
            <person name="Zimmer A.D."/>
            <person name="Quatrano R.S."/>
            <person name="Mayer K.F.X."/>
            <person name="Goodstein D."/>
            <person name="Casacuberta J.M."/>
            <person name="Vandepoele K."/>
            <person name="Reski R."/>
            <person name="Cuming A.C."/>
            <person name="Tuskan G.A."/>
            <person name="Maumus F."/>
            <person name="Salse J."/>
            <person name="Schmutz J."/>
            <person name="Rensing S.A."/>
        </authorList>
    </citation>
    <scope>NUCLEOTIDE SEQUENCE [LARGE SCALE GENOMIC DNA]</scope>
    <source>
        <strain evidence="3 4">cv. Gransden 2004</strain>
    </source>
</reference>
<reference evidence="2 4" key="1">
    <citation type="journal article" date="2008" name="Science">
        <title>The Physcomitrella genome reveals evolutionary insights into the conquest of land by plants.</title>
        <authorList>
            <person name="Rensing S."/>
            <person name="Lang D."/>
            <person name="Zimmer A."/>
            <person name="Terry A."/>
            <person name="Salamov A."/>
            <person name="Shapiro H."/>
            <person name="Nishiyama T."/>
            <person name="Perroud P.-F."/>
            <person name="Lindquist E."/>
            <person name="Kamisugi Y."/>
            <person name="Tanahashi T."/>
            <person name="Sakakibara K."/>
            <person name="Fujita T."/>
            <person name="Oishi K."/>
            <person name="Shin-I T."/>
            <person name="Kuroki Y."/>
            <person name="Toyoda A."/>
            <person name="Suzuki Y."/>
            <person name="Hashimoto A."/>
            <person name="Yamaguchi K."/>
            <person name="Sugano A."/>
            <person name="Kohara Y."/>
            <person name="Fujiyama A."/>
            <person name="Anterola A."/>
            <person name="Aoki S."/>
            <person name="Ashton N."/>
            <person name="Barbazuk W.B."/>
            <person name="Barker E."/>
            <person name="Bennetzen J."/>
            <person name="Bezanilla M."/>
            <person name="Blankenship R."/>
            <person name="Cho S.H."/>
            <person name="Dutcher S."/>
            <person name="Estelle M."/>
            <person name="Fawcett J.A."/>
            <person name="Gundlach H."/>
            <person name="Hanada K."/>
            <person name="Heyl A."/>
            <person name="Hicks K.A."/>
            <person name="Hugh J."/>
            <person name="Lohr M."/>
            <person name="Mayer K."/>
            <person name="Melkozernov A."/>
            <person name="Murata T."/>
            <person name="Nelson D."/>
            <person name="Pils B."/>
            <person name="Prigge M."/>
            <person name="Reiss B."/>
            <person name="Renner T."/>
            <person name="Rombauts S."/>
            <person name="Rushton P."/>
            <person name="Sanderfoot A."/>
            <person name="Schween G."/>
            <person name="Shiu S.-H."/>
            <person name="Stueber K."/>
            <person name="Theodoulou F.L."/>
            <person name="Tu H."/>
            <person name="Van de Peer Y."/>
            <person name="Verrier P.J."/>
            <person name="Waters E."/>
            <person name="Wood A."/>
            <person name="Yang L."/>
            <person name="Cove D."/>
            <person name="Cuming A."/>
            <person name="Hasebe M."/>
            <person name="Lucas S."/>
            <person name="Mishler D.B."/>
            <person name="Reski R."/>
            <person name="Grigoriev I."/>
            <person name="Quatrano R.S."/>
            <person name="Boore J.L."/>
        </authorList>
    </citation>
    <scope>NUCLEOTIDE SEQUENCE [LARGE SCALE GENOMIC DNA]</scope>
    <source>
        <strain evidence="3 4">cv. Gransden 2004</strain>
    </source>
</reference>
<organism evidence="2">
    <name type="scientific">Physcomitrium patens</name>
    <name type="common">Spreading-leaved earth moss</name>
    <name type="synonym">Physcomitrella patens</name>
    <dbReference type="NCBI Taxonomy" id="3218"/>
    <lineage>
        <taxon>Eukaryota</taxon>
        <taxon>Viridiplantae</taxon>
        <taxon>Streptophyta</taxon>
        <taxon>Embryophyta</taxon>
        <taxon>Bryophyta</taxon>
        <taxon>Bryophytina</taxon>
        <taxon>Bryopsida</taxon>
        <taxon>Funariidae</taxon>
        <taxon>Funariales</taxon>
        <taxon>Funariaceae</taxon>
        <taxon>Physcomitrium</taxon>
    </lineage>
</organism>
<evidence type="ECO:0000313" key="2">
    <source>
        <dbReference type="EMBL" id="PNR36651.1"/>
    </source>
</evidence>
<dbReference type="InterPro" id="IPR029063">
    <property type="entry name" value="SAM-dependent_MTases_sf"/>
</dbReference>
<dbReference type="Gene3D" id="3.40.50.150">
    <property type="entry name" value="Vaccinia Virus protein VP39"/>
    <property type="match status" value="1"/>
</dbReference>
<evidence type="ECO:0000313" key="3">
    <source>
        <dbReference type="EnsemblPlants" id="Pp3c17_22760V3.1"/>
    </source>
</evidence>
<dbReference type="EnsemblPlants" id="Pp3c17_22760V3.2">
    <property type="protein sequence ID" value="Pp3c17_22760V3.2"/>
    <property type="gene ID" value="Pp3c17_22760"/>
</dbReference>
<dbReference type="PANTHER" id="PTHR43832">
    <property type="match status" value="1"/>
</dbReference>
<dbReference type="AlphaFoldDB" id="A9SDN3"/>
<dbReference type="PIRSF" id="PIRSF003085">
    <property type="entry name" value="CMAS"/>
    <property type="match status" value="1"/>
</dbReference>
<name>A9SDN3_PHYPA</name>